<accession>A0A2U2NC96</accession>
<dbReference type="InterPro" id="IPR044774">
    <property type="entry name" value="Suv3_DEXQc"/>
</dbReference>
<evidence type="ECO:0000256" key="5">
    <source>
        <dbReference type="ARBA" id="ARBA00022840"/>
    </source>
</evidence>
<reference evidence="11 12" key="1">
    <citation type="journal article" date="2018" name="Int. J. Syst. Evol. Microbiol.">
        <title>Bifidobacterium callitrichidarum sp. nov. from the faeces of the emperor tamarin (Saguinus imperator).</title>
        <authorList>
            <person name="Modesto M."/>
            <person name="Michelini S."/>
            <person name="Sansosti M.C."/>
            <person name="De Filippo C."/>
            <person name="Cavalieri D."/>
            <person name="Qvirist L."/>
            <person name="Andlid T."/>
            <person name="Spiezio C."/>
            <person name="Sandri C."/>
            <person name="Pascarelli S."/>
            <person name="Sgorbati B."/>
            <person name="Mattarelli P."/>
        </authorList>
    </citation>
    <scope>NUCLEOTIDE SEQUENCE [LARGE SCALE GENOMIC DNA]</scope>
    <source>
        <strain evidence="11 12">TRI 5</strain>
    </source>
</reference>
<dbReference type="GO" id="GO:0005524">
    <property type="term" value="F:ATP binding"/>
    <property type="evidence" value="ECO:0007669"/>
    <property type="project" value="UniProtKB-KW"/>
</dbReference>
<dbReference type="InterPro" id="IPR014001">
    <property type="entry name" value="Helicase_ATP-bd"/>
</dbReference>
<dbReference type="GO" id="GO:0016787">
    <property type="term" value="F:hydrolase activity"/>
    <property type="evidence" value="ECO:0007669"/>
    <property type="project" value="UniProtKB-KW"/>
</dbReference>
<evidence type="ECO:0000256" key="3">
    <source>
        <dbReference type="ARBA" id="ARBA00022801"/>
    </source>
</evidence>
<name>A0A2U2NC96_9BIFI</name>
<dbReference type="SMART" id="SM00490">
    <property type="entry name" value="HELICc"/>
    <property type="match status" value="1"/>
</dbReference>
<dbReference type="Gene3D" id="3.40.50.300">
    <property type="entry name" value="P-loop containing nucleotide triphosphate hydrolases"/>
    <property type="match status" value="2"/>
</dbReference>
<keyword evidence="4" id="KW-0347">Helicase</keyword>
<dbReference type="PROSITE" id="PS51194">
    <property type="entry name" value="HELICASE_CTER"/>
    <property type="match status" value="1"/>
</dbReference>
<comment type="catalytic activity">
    <reaction evidence="7">
        <text>ATP + H2O = ADP + phosphate + H(+)</text>
        <dbReference type="Rhea" id="RHEA:13065"/>
        <dbReference type="ChEBI" id="CHEBI:15377"/>
        <dbReference type="ChEBI" id="CHEBI:15378"/>
        <dbReference type="ChEBI" id="CHEBI:30616"/>
        <dbReference type="ChEBI" id="CHEBI:43474"/>
        <dbReference type="ChEBI" id="CHEBI:456216"/>
        <dbReference type="EC" id="3.6.4.13"/>
    </reaction>
</comment>
<proteinExistence type="predicted"/>
<dbReference type="InterPro" id="IPR001650">
    <property type="entry name" value="Helicase_C-like"/>
</dbReference>
<feature type="domain" description="Helicase C-terminal" evidence="10">
    <location>
        <begin position="264"/>
        <end position="437"/>
    </location>
</feature>
<evidence type="ECO:0000313" key="12">
    <source>
        <dbReference type="Proteomes" id="UP000245876"/>
    </source>
</evidence>
<feature type="compositionally biased region" description="Basic and acidic residues" evidence="8">
    <location>
        <begin position="77"/>
        <end position="103"/>
    </location>
</feature>
<feature type="domain" description="Helicase ATP-binding" evidence="9">
    <location>
        <begin position="134"/>
        <end position="253"/>
    </location>
</feature>
<dbReference type="SMART" id="SM00487">
    <property type="entry name" value="DEXDc"/>
    <property type="match status" value="1"/>
</dbReference>
<keyword evidence="2" id="KW-0547">Nucleotide-binding</keyword>
<dbReference type="SUPFAM" id="SSF52540">
    <property type="entry name" value="P-loop containing nucleoside triphosphate hydrolases"/>
    <property type="match status" value="1"/>
</dbReference>
<dbReference type="InterPro" id="IPR050699">
    <property type="entry name" value="RNA-DNA_Helicase"/>
</dbReference>
<dbReference type="InterPro" id="IPR055206">
    <property type="entry name" value="DEXQc_SUV3"/>
</dbReference>
<evidence type="ECO:0000256" key="8">
    <source>
        <dbReference type="SAM" id="MobiDB-lite"/>
    </source>
</evidence>
<comment type="caution">
    <text evidence="11">The sequence shown here is derived from an EMBL/GenBank/DDBJ whole genome shotgun (WGS) entry which is preliminary data.</text>
</comment>
<evidence type="ECO:0000256" key="6">
    <source>
        <dbReference type="ARBA" id="ARBA00022946"/>
    </source>
</evidence>
<dbReference type="AlphaFoldDB" id="A0A2U2NC96"/>
<dbReference type="EMBL" id="QFFM01000003">
    <property type="protein sequence ID" value="PWG66776.1"/>
    <property type="molecule type" value="Genomic_DNA"/>
</dbReference>
<evidence type="ECO:0000259" key="9">
    <source>
        <dbReference type="PROSITE" id="PS51192"/>
    </source>
</evidence>
<evidence type="ECO:0000259" key="10">
    <source>
        <dbReference type="PROSITE" id="PS51194"/>
    </source>
</evidence>
<sequence>MGKKPSQHRIEASALRKLLHVDQDWLDAHFEEIHVTRSKGGAVKSPKGAYMYNRLKAIDALKRDDPDKYKVFQAEDEERKRRQREAQKRQRQEMERIRREQEEARQRAIQRREHAMQVVPASHAAMDPVGFYAKYRRPGRRFILHVGPTNSGKTHDALEALRTAGSGAYLAPLRLLALEVGETLRESGVPCSIITGEEQSLMAGAMHVAETVELADLTQSYDVAVIDEAQMMADPDRGGAWTRAILGLDAPIIHVCTSPNAVPLLRKLIDWCGDRMEIVRHERQTPLTVEDEPFDGTPQQGDAIIAFSRKQVIATAAALEDKGITTSVIYGALPWSARRFEAKRFRTGESKVLVATDAIGMGLNLPIRRIVFSETVKYDGYSERPLTGDEVKQIAGRAGRLGMFDQGLVTGMDGKSTQWLKTKLDEPYAPLPFISLAFPRELGMDIDANLTDILTAWSKAPTPDPIMHREDLSNAMLAADLTEETESELDLHLYRVQELGLAFTTANLDNEHDYQEFNDLLYGLENMNEPGWTHDMLPNPDDESDWHEMFGILPDSLRYLEYRLHSLGIRYSFAKAMDLMDSTMTEQFRQTRERLELEVIEKVSGSKNALVERRVQRAPRRSYDDYWYDNDYDNYDDDFEVTKPITESSRRA</sequence>
<keyword evidence="6" id="KW-0809">Transit peptide</keyword>
<keyword evidence="12" id="KW-1185">Reference proteome</keyword>
<dbReference type="PROSITE" id="PS51192">
    <property type="entry name" value="HELICASE_ATP_BIND_1"/>
    <property type="match status" value="1"/>
</dbReference>
<dbReference type="GO" id="GO:0003724">
    <property type="term" value="F:RNA helicase activity"/>
    <property type="evidence" value="ECO:0007669"/>
    <property type="project" value="UniProtKB-EC"/>
</dbReference>
<dbReference type="InterPro" id="IPR027417">
    <property type="entry name" value="P-loop_NTPase"/>
</dbReference>
<evidence type="ECO:0000256" key="2">
    <source>
        <dbReference type="ARBA" id="ARBA00022741"/>
    </source>
</evidence>
<feature type="region of interest" description="Disordered" evidence="8">
    <location>
        <begin position="75"/>
        <end position="103"/>
    </location>
</feature>
<dbReference type="Pfam" id="PF22527">
    <property type="entry name" value="DEXQc_Suv3"/>
    <property type="match status" value="1"/>
</dbReference>
<evidence type="ECO:0000256" key="7">
    <source>
        <dbReference type="ARBA" id="ARBA00047984"/>
    </source>
</evidence>
<keyword evidence="3" id="KW-0378">Hydrolase</keyword>
<evidence type="ECO:0000256" key="1">
    <source>
        <dbReference type="ARBA" id="ARBA00012552"/>
    </source>
</evidence>
<organism evidence="11 12">
    <name type="scientific">Bifidobacterium callitrichidarum</name>
    <dbReference type="NCBI Taxonomy" id="2052941"/>
    <lineage>
        <taxon>Bacteria</taxon>
        <taxon>Bacillati</taxon>
        <taxon>Actinomycetota</taxon>
        <taxon>Actinomycetes</taxon>
        <taxon>Bifidobacteriales</taxon>
        <taxon>Bifidobacteriaceae</taxon>
        <taxon>Bifidobacterium</taxon>
    </lineage>
</organism>
<evidence type="ECO:0000256" key="4">
    <source>
        <dbReference type="ARBA" id="ARBA00022806"/>
    </source>
</evidence>
<gene>
    <name evidence="11" type="ORF">DF196_02415</name>
</gene>
<dbReference type="CDD" id="cd17913">
    <property type="entry name" value="DEXQc_Suv3"/>
    <property type="match status" value="1"/>
</dbReference>
<dbReference type="Proteomes" id="UP000245876">
    <property type="component" value="Unassembled WGS sequence"/>
</dbReference>
<dbReference type="PANTHER" id="PTHR12131:SF1">
    <property type="entry name" value="ATP-DEPENDENT RNA HELICASE SUPV3L1, MITOCHONDRIAL-RELATED"/>
    <property type="match status" value="1"/>
</dbReference>
<keyword evidence="5" id="KW-0067">ATP-binding</keyword>
<dbReference type="Pfam" id="PF00271">
    <property type="entry name" value="Helicase_C"/>
    <property type="match status" value="1"/>
</dbReference>
<dbReference type="EC" id="3.6.4.13" evidence="1"/>
<dbReference type="PANTHER" id="PTHR12131">
    <property type="entry name" value="ATP-DEPENDENT RNA AND DNA HELICASE"/>
    <property type="match status" value="1"/>
</dbReference>
<evidence type="ECO:0000313" key="11">
    <source>
        <dbReference type="EMBL" id="PWG66776.1"/>
    </source>
</evidence>
<protein>
    <recommendedName>
        <fullName evidence="1">RNA helicase</fullName>
        <ecNumber evidence="1">3.6.4.13</ecNumber>
    </recommendedName>
</protein>